<dbReference type="EMBL" id="JBHSXS010000019">
    <property type="protein sequence ID" value="MFC6883355.1"/>
    <property type="molecule type" value="Genomic_DNA"/>
</dbReference>
<evidence type="ECO:0000313" key="3">
    <source>
        <dbReference type="Proteomes" id="UP001596380"/>
    </source>
</evidence>
<protein>
    <submittedName>
        <fullName evidence="2">Uncharacterized protein</fullName>
    </submittedName>
</protein>
<feature type="compositionally biased region" description="Polar residues" evidence="1">
    <location>
        <begin position="150"/>
        <end position="159"/>
    </location>
</feature>
<organism evidence="2 3">
    <name type="scientific">Actinomadura yumaensis</name>
    <dbReference type="NCBI Taxonomy" id="111807"/>
    <lineage>
        <taxon>Bacteria</taxon>
        <taxon>Bacillati</taxon>
        <taxon>Actinomycetota</taxon>
        <taxon>Actinomycetes</taxon>
        <taxon>Streptosporangiales</taxon>
        <taxon>Thermomonosporaceae</taxon>
        <taxon>Actinomadura</taxon>
    </lineage>
</organism>
<dbReference type="Proteomes" id="UP001596380">
    <property type="component" value="Unassembled WGS sequence"/>
</dbReference>
<accession>A0ABW2CSQ4</accession>
<reference evidence="3" key="1">
    <citation type="journal article" date="2019" name="Int. J. Syst. Evol. Microbiol.">
        <title>The Global Catalogue of Microorganisms (GCM) 10K type strain sequencing project: providing services to taxonomists for standard genome sequencing and annotation.</title>
        <authorList>
            <consortium name="The Broad Institute Genomics Platform"/>
            <consortium name="The Broad Institute Genome Sequencing Center for Infectious Disease"/>
            <person name="Wu L."/>
            <person name="Ma J."/>
        </authorList>
    </citation>
    <scope>NUCLEOTIDE SEQUENCE [LARGE SCALE GENOMIC DNA]</scope>
    <source>
        <strain evidence="3">JCM 3369</strain>
    </source>
</reference>
<evidence type="ECO:0000313" key="2">
    <source>
        <dbReference type="EMBL" id="MFC6883355.1"/>
    </source>
</evidence>
<proteinExistence type="predicted"/>
<comment type="caution">
    <text evidence="2">The sequence shown here is derived from an EMBL/GenBank/DDBJ whole genome shotgun (WGS) entry which is preliminary data.</text>
</comment>
<evidence type="ECO:0000256" key="1">
    <source>
        <dbReference type="SAM" id="MobiDB-lite"/>
    </source>
</evidence>
<name>A0ABW2CSQ4_9ACTN</name>
<feature type="region of interest" description="Disordered" evidence="1">
    <location>
        <begin position="149"/>
        <end position="178"/>
    </location>
</feature>
<keyword evidence="3" id="KW-1185">Reference proteome</keyword>
<sequence length="222" mass="24150">MTTPEPPTPLIVSADDVAVRARLPTPLPAVHRMLIEAAIRDAQEDLEGYLGRPLSPRTYTDSGVWPNPGGGWTLTHDRVLEVLTAVPEVWPGSGEQTGMFTVTYRAGLDAANDPELAPIRRFVRAHAQYSPEVQRLAREVVPDAGRVAKSASTDGQSATWEADVPTPAPGSGVAGELPTKASCDRWRIAGRRVSQRPGVTLPWPYDRPGPLAWVPPRGWGWW</sequence>
<dbReference type="RefSeq" id="WP_378063620.1">
    <property type="nucleotide sequence ID" value="NZ_JBHSXS010000019.1"/>
</dbReference>
<gene>
    <name evidence="2" type="ORF">ACFQKB_26600</name>
</gene>